<dbReference type="InterPro" id="IPR041047">
    <property type="entry name" value="LPD1"/>
</dbReference>
<reference evidence="2 3" key="1">
    <citation type="journal article" date="2022" name="Environ. Microbiol. Rep.">
        <title>Eco-phylogenetic analyses reveal divergent evolution of vitamin B12 metabolism in the marine bacterial family 'Psychromonadaceae'.</title>
        <authorList>
            <person name="Jin X."/>
            <person name="Yang Y."/>
            <person name="Cao H."/>
            <person name="Gao B."/>
            <person name="Zhao Z."/>
        </authorList>
    </citation>
    <scope>NUCLEOTIDE SEQUENCE [LARGE SCALE GENOMIC DNA]</scope>
    <source>
        <strain evidence="2 3">MKS20</strain>
    </source>
</reference>
<evidence type="ECO:0000259" key="1">
    <source>
        <dbReference type="Pfam" id="PF18796"/>
    </source>
</evidence>
<gene>
    <name evidence="2" type="ORF">K6Y31_13595</name>
</gene>
<dbReference type="Proteomes" id="UP001201273">
    <property type="component" value="Unassembled WGS sequence"/>
</dbReference>
<keyword evidence="3" id="KW-1185">Reference proteome</keyword>
<feature type="domain" description="Large polyvalent protein-associated" evidence="1">
    <location>
        <begin position="183"/>
        <end position="255"/>
    </location>
</feature>
<sequence length="262" mass="29597">MRLSRLHQTHYRNGPDYRNQADVSFQDIQHAFAFSTIKVGRWVTKEEQQIAANLIFDALFDLATILNLPSQALGLKRQLNLAFGTGGQAGVQAHYAPYSRTLALAKNAGAGALAHEFWHAFDHYITDKVFSPPHYKFSSDTWLNKNTLIAHPLNQALAQCFKAVLLSESGNEPSHYTQTAITLDKKLNQLYYSRPTELMARAFEAFVQDHSAITNRYLVSGTQQTELAKAGIYPRDQHREAIGQAFKLYFYQLGFALKKSSR</sequence>
<dbReference type="EMBL" id="JAIMJA010000013">
    <property type="protein sequence ID" value="MCE2595841.1"/>
    <property type="molecule type" value="Genomic_DNA"/>
</dbReference>
<accession>A0ABS8WDY1</accession>
<evidence type="ECO:0000313" key="3">
    <source>
        <dbReference type="Proteomes" id="UP001201273"/>
    </source>
</evidence>
<dbReference type="NCBIfam" id="NF041907">
    <property type="entry name" value="CLCA_X"/>
    <property type="match status" value="1"/>
</dbReference>
<dbReference type="Pfam" id="PF18796">
    <property type="entry name" value="LPD1"/>
    <property type="match status" value="1"/>
</dbReference>
<dbReference type="RefSeq" id="WP_233053505.1">
    <property type="nucleotide sequence ID" value="NZ_JAIMJA010000013.1"/>
</dbReference>
<proteinExistence type="predicted"/>
<protein>
    <recommendedName>
        <fullName evidence="1">Large polyvalent protein-associated domain-containing protein</fullName>
    </recommendedName>
</protein>
<organism evidence="2 3">
    <name type="scientific">Motilimonas cestriensis</name>
    <dbReference type="NCBI Taxonomy" id="2742685"/>
    <lineage>
        <taxon>Bacteria</taxon>
        <taxon>Pseudomonadati</taxon>
        <taxon>Pseudomonadota</taxon>
        <taxon>Gammaproteobacteria</taxon>
        <taxon>Alteromonadales</taxon>
        <taxon>Alteromonadales genera incertae sedis</taxon>
        <taxon>Motilimonas</taxon>
    </lineage>
</organism>
<evidence type="ECO:0000313" key="2">
    <source>
        <dbReference type="EMBL" id="MCE2595841.1"/>
    </source>
</evidence>
<name>A0ABS8WDY1_9GAMM</name>
<comment type="caution">
    <text evidence="2">The sequence shown here is derived from an EMBL/GenBank/DDBJ whole genome shotgun (WGS) entry which is preliminary data.</text>
</comment>